<evidence type="ECO:0000256" key="2">
    <source>
        <dbReference type="ARBA" id="ARBA00022771"/>
    </source>
</evidence>
<evidence type="ECO:0000256" key="4">
    <source>
        <dbReference type="PROSITE-ProRule" id="PRU00134"/>
    </source>
</evidence>
<keyword evidence="1" id="KW-0479">Metal-binding</keyword>
<dbReference type="EMBL" id="HBFC01000265">
    <property type="protein sequence ID" value="CAD8697463.1"/>
    <property type="molecule type" value="Transcribed_RNA"/>
</dbReference>
<evidence type="ECO:0000256" key="3">
    <source>
        <dbReference type="ARBA" id="ARBA00022833"/>
    </source>
</evidence>
<organism evidence="6">
    <name type="scientific">Mantoniella antarctica</name>
    <dbReference type="NCBI Taxonomy" id="81844"/>
    <lineage>
        <taxon>Eukaryota</taxon>
        <taxon>Viridiplantae</taxon>
        <taxon>Chlorophyta</taxon>
        <taxon>Mamiellophyceae</taxon>
        <taxon>Mamiellales</taxon>
        <taxon>Mamiellaceae</taxon>
        <taxon>Mantoniella</taxon>
    </lineage>
</organism>
<dbReference type="PROSITE" id="PS50865">
    <property type="entry name" value="ZF_MYND_2"/>
    <property type="match status" value="1"/>
</dbReference>
<accession>A0A7S0S6T4</accession>
<feature type="domain" description="MYND-type" evidence="5">
    <location>
        <begin position="93"/>
        <end position="135"/>
    </location>
</feature>
<dbReference type="SUPFAM" id="SSF144232">
    <property type="entry name" value="HIT/MYND zinc finger-like"/>
    <property type="match status" value="1"/>
</dbReference>
<sequence>MSGPQQGIEMEDTLSPAFHAALAEVRQVRASGTIPSAAQMASIYDNASPAQLEAWGYDSAPTLAQHQQQIDVINFTLAENKRSGIFVQSDVFCGKCGASSAPESKKLKYCGGCSTLLYCGKDCATADWAEHKLKCAILRSQHDKALEVHKAHGGQEKGFNKKIHRTAAWFADLPGLRNEVMLTAWKHRSESPYIHAYTSPDDVDGSALQITVMSRSLWGVDRDRDIIGRLREIYDSSSFCADKDYMCAYTVKHSSPTHDQVTKLIKMPFNGTAIQGGTIVEALTAATRSEDLADAFAYVKASNTEITAGLMLRNIRNLSMVFHGIVTPHNCIPAPTRAINTEVAAMILHGMQLEVDICLMGLRSAAHLNGRNAVIRERDPANVDRWKARLDDGECVSVKAINFVLTHHGEFKRKSP</sequence>
<keyword evidence="2 4" id="KW-0863">Zinc-finger</keyword>
<evidence type="ECO:0000256" key="1">
    <source>
        <dbReference type="ARBA" id="ARBA00022723"/>
    </source>
</evidence>
<dbReference type="Pfam" id="PF01753">
    <property type="entry name" value="zf-MYND"/>
    <property type="match status" value="1"/>
</dbReference>
<gene>
    <name evidence="6" type="ORF">MANT1106_LOCUS142</name>
</gene>
<reference evidence="6" key="1">
    <citation type="submission" date="2021-01" db="EMBL/GenBank/DDBJ databases">
        <authorList>
            <person name="Corre E."/>
            <person name="Pelletier E."/>
            <person name="Niang G."/>
            <person name="Scheremetjew M."/>
            <person name="Finn R."/>
            <person name="Kale V."/>
            <person name="Holt S."/>
            <person name="Cochrane G."/>
            <person name="Meng A."/>
            <person name="Brown T."/>
            <person name="Cohen L."/>
        </authorList>
    </citation>
    <scope>NUCLEOTIDE SEQUENCE</scope>
    <source>
        <strain evidence="6">SL-175</strain>
    </source>
</reference>
<name>A0A7S0S6T4_9CHLO</name>
<protein>
    <recommendedName>
        <fullName evidence="5">MYND-type domain-containing protein</fullName>
    </recommendedName>
</protein>
<evidence type="ECO:0000259" key="5">
    <source>
        <dbReference type="PROSITE" id="PS50865"/>
    </source>
</evidence>
<dbReference type="Gene3D" id="6.10.140.2220">
    <property type="match status" value="1"/>
</dbReference>
<dbReference type="InterPro" id="IPR002893">
    <property type="entry name" value="Znf_MYND"/>
</dbReference>
<dbReference type="AlphaFoldDB" id="A0A7S0S6T4"/>
<dbReference type="PROSITE" id="PS01360">
    <property type="entry name" value="ZF_MYND_1"/>
    <property type="match status" value="1"/>
</dbReference>
<dbReference type="GO" id="GO:0008270">
    <property type="term" value="F:zinc ion binding"/>
    <property type="evidence" value="ECO:0007669"/>
    <property type="project" value="UniProtKB-KW"/>
</dbReference>
<keyword evidence="3" id="KW-0862">Zinc</keyword>
<proteinExistence type="predicted"/>
<evidence type="ECO:0000313" key="6">
    <source>
        <dbReference type="EMBL" id="CAD8697463.1"/>
    </source>
</evidence>